<reference evidence="2 3" key="1">
    <citation type="submission" date="2013-11" db="EMBL/GenBank/DDBJ databases">
        <title>Genome sequencing of Stegodyphus mimosarum.</title>
        <authorList>
            <person name="Bechsgaard J."/>
        </authorList>
    </citation>
    <scope>NUCLEOTIDE SEQUENCE [LARGE SCALE GENOMIC DNA]</scope>
</reference>
<dbReference type="STRING" id="407821.A0A087TK22"/>
<dbReference type="Pfam" id="PF01359">
    <property type="entry name" value="Transposase_1"/>
    <property type="match status" value="1"/>
</dbReference>
<dbReference type="CDD" id="cd19941">
    <property type="entry name" value="TIL"/>
    <property type="match status" value="1"/>
</dbReference>
<dbReference type="EMBL" id="KK115573">
    <property type="protein sequence ID" value="KFM65461.1"/>
    <property type="molecule type" value="Genomic_DNA"/>
</dbReference>
<dbReference type="GO" id="GO:0035861">
    <property type="term" value="C:site of double-strand break"/>
    <property type="evidence" value="ECO:0007669"/>
    <property type="project" value="TreeGrafter"/>
</dbReference>
<evidence type="ECO:0000313" key="3">
    <source>
        <dbReference type="Proteomes" id="UP000054359"/>
    </source>
</evidence>
<dbReference type="Gene3D" id="3.30.420.10">
    <property type="entry name" value="Ribonuclease H-like superfamily/Ribonuclease H"/>
    <property type="match status" value="1"/>
</dbReference>
<keyword evidence="2" id="KW-0808">Transferase</keyword>
<dbReference type="GO" id="GO:0000014">
    <property type="term" value="F:single-stranded DNA endodeoxyribonuclease activity"/>
    <property type="evidence" value="ECO:0007669"/>
    <property type="project" value="TreeGrafter"/>
</dbReference>
<proteinExistence type="predicted"/>
<evidence type="ECO:0000313" key="2">
    <source>
        <dbReference type="EMBL" id="KFM65461.1"/>
    </source>
</evidence>
<keyword evidence="3" id="KW-1185">Reference proteome</keyword>
<dbReference type="GO" id="GO:0000729">
    <property type="term" value="P:DNA double-strand break processing"/>
    <property type="evidence" value="ECO:0007669"/>
    <property type="project" value="TreeGrafter"/>
</dbReference>
<dbReference type="Proteomes" id="UP000054359">
    <property type="component" value="Unassembled WGS sequence"/>
</dbReference>
<dbReference type="InterPro" id="IPR001888">
    <property type="entry name" value="Transposase_1"/>
</dbReference>
<dbReference type="PANTHER" id="PTHR46060">
    <property type="entry name" value="MARINER MOS1 TRANSPOSASE-LIKE PROTEIN"/>
    <property type="match status" value="1"/>
</dbReference>
<organism evidence="2 3">
    <name type="scientific">Stegodyphus mimosarum</name>
    <name type="common">African social velvet spider</name>
    <dbReference type="NCBI Taxonomy" id="407821"/>
    <lineage>
        <taxon>Eukaryota</taxon>
        <taxon>Metazoa</taxon>
        <taxon>Ecdysozoa</taxon>
        <taxon>Arthropoda</taxon>
        <taxon>Chelicerata</taxon>
        <taxon>Arachnida</taxon>
        <taxon>Araneae</taxon>
        <taxon>Araneomorphae</taxon>
        <taxon>Entelegynae</taxon>
        <taxon>Eresoidea</taxon>
        <taxon>Eresidae</taxon>
        <taxon>Stegodyphus</taxon>
    </lineage>
</organism>
<dbReference type="GO" id="GO:0044774">
    <property type="term" value="P:mitotic DNA integrity checkpoint signaling"/>
    <property type="evidence" value="ECO:0007669"/>
    <property type="project" value="TreeGrafter"/>
</dbReference>
<dbReference type="PANTHER" id="PTHR46060:SF2">
    <property type="entry name" value="HISTONE-LYSINE N-METHYLTRANSFERASE SETMAR"/>
    <property type="match status" value="1"/>
</dbReference>
<accession>A0A087TK22</accession>
<sequence length="325" mass="37582">MLCAIDEALKDRQCQNWFVKFRSGDFSLKDEKRSGRPVEDDDDLIKAIIDSDRHSTTREIAKKLHVSHTCTENHLKQLGYAQKLDTWVPQELKATHLTQRINGCDLLKKRNENDPFLKRLITGDEKWVVYNNIERKISWSSPGEPTQTTSKAGIHQKKVLLSVWWDYKGIIYYELLQPYRTIHSDVYIEQLTKLNNAVEEKRPKSTNRKGVVFHHDNARPHTSLVPRQKLLELGWDVLSHPPYSPDLALNDYFLFRSLQNSLNACPENQHYTSCGTACLLTCENYRDPPTACILICNPGCHCNEGYVKTDDGRCVMPENCFFQDN</sequence>
<dbReference type="InterPro" id="IPR052709">
    <property type="entry name" value="Transposase-MT_Hybrid"/>
</dbReference>
<dbReference type="GO" id="GO:0032259">
    <property type="term" value="P:methylation"/>
    <property type="evidence" value="ECO:0007669"/>
    <property type="project" value="UniProtKB-KW"/>
</dbReference>
<dbReference type="GO" id="GO:0006303">
    <property type="term" value="P:double-strand break repair via nonhomologous end joining"/>
    <property type="evidence" value="ECO:0007669"/>
    <property type="project" value="TreeGrafter"/>
</dbReference>
<dbReference type="GO" id="GO:0044547">
    <property type="term" value="F:DNA topoisomerase binding"/>
    <property type="evidence" value="ECO:0007669"/>
    <property type="project" value="TreeGrafter"/>
</dbReference>
<dbReference type="GO" id="GO:0003697">
    <property type="term" value="F:single-stranded DNA binding"/>
    <property type="evidence" value="ECO:0007669"/>
    <property type="project" value="TreeGrafter"/>
</dbReference>
<dbReference type="InterPro" id="IPR036397">
    <property type="entry name" value="RNaseH_sf"/>
</dbReference>
<dbReference type="GO" id="GO:0003690">
    <property type="term" value="F:double-stranded DNA binding"/>
    <property type="evidence" value="ECO:0007669"/>
    <property type="project" value="TreeGrafter"/>
</dbReference>
<dbReference type="GO" id="GO:0015074">
    <property type="term" value="P:DNA integration"/>
    <property type="evidence" value="ECO:0007669"/>
    <property type="project" value="TreeGrafter"/>
</dbReference>
<dbReference type="GO" id="GO:0005634">
    <property type="term" value="C:nucleus"/>
    <property type="evidence" value="ECO:0007669"/>
    <property type="project" value="TreeGrafter"/>
</dbReference>
<gene>
    <name evidence="2" type="ORF">X975_21701</name>
</gene>
<protein>
    <submittedName>
        <fullName evidence="2">Histone-lysine N-methyltransferase SETMAR</fullName>
    </submittedName>
</protein>
<dbReference type="GO" id="GO:0046975">
    <property type="term" value="F:histone H3K36 methyltransferase activity"/>
    <property type="evidence" value="ECO:0007669"/>
    <property type="project" value="TreeGrafter"/>
</dbReference>
<dbReference type="Pfam" id="PF01826">
    <property type="entry name" value="TIL"/>
    <property type="match status" value="1"/>
</dbReference>
<dbReference type="InterPro" id="IPR036084">
    <property type="entry name" value="Ser_inhib-like_sf"/>
</dbReference>
<dbReference type="SUPFAM" id="SSF57567">
    <property type="entry name" value="Serine protease inhibitors"/>
    <property type="match status" value="1"/>
</dbReference>
<dbReference type="OrthoDB" id="6433213at2759"/>
<dbReference type="AlphaFoldDB" id="A0A087TK22"/>
<dbReference type="GO" id="GO:0042800">
    <property type="term" value="F:histone H3K4 methyltransferase activity"/>
    <property type="evidence" value="ECO:0007669"/>
    <property type="project" value="TreeGrafter"/>
</dbReference>
<name>A0A087TK22_STEMI</name>
<evidence type="ECO:0000259" key="1">
    <source>
        <dbReference type="Pfam" id="PF01826"/>
    </source>
</evidence>
<feature type="non-terminal residue" evidence="2">
    <location>
        <position position="325"/>
    </location>
</feature>
<dbReference type="GO" id="GO:0031297">
    <property type="term" value="P:replication fork processing"/>
    <property type="evidence" value="ECO:0007669"/>
    <property type="project" value="TreeGrafter"/>
</dbReference>
<dbReference type="GO" id="GO:0000793">
    <property type="term" value="C:condensed chromosome"/>
    <property type="evidence" value="ECO:0007669"/>
    <property type="project" value="TreeGrafter"/>
</dbReference>
<dbReference type="OMA" id="ETHIMAI"/>
<keyword evidence="2" id="KW-0489">Methyltransferase</keyword>
<dbReference type="InterPro" id="IPR002919">
    <property type="entry name" value="TIL_dom"/>
</dbReference>
<feature type="domain" description="TIL" evidence="1">
    <location>
        <begin position="265"/>
        <end position="320"/>
    </location>
</feature>